<protein>
    <submittedName>
        <fullName evidence="1">Uncharacterized protein</fullName>
    </submittedName>
</protein>
<organism evidence="1 2">
    <name type="scientific">Smallanthus sonchifolius</name>
    <dbReference type="NCBI Taxonomy" id="185202"/>
    <lineage>
        <taxon>Eukaryota</taxon>
        <taxon>Viridiplantae</taxon>
        <taxon>Streptophyta</taxon>
        <taxon>Embryophyta</taxon>
        <taxon>Tracheophyta</taxon>
        <taxon>Spermatophyta</taxon>
        <taxon>Magnoliopsida</taxon>
        <taxon>eudicotyledons</taxon>
        <taxon>Gunneridae</taxon>
        <taxon>Pentapetalae</taxon>
        <taxon>asterids</taxon>
        <taxon>campanulids</taxon>
        <taxon>Asterales</taxon>
        <taxon>Asteraceae</taxon>
        <taxon>Asteroideae</taxon>
        <taxon>Heliantheae alliance</taxon>
        <taxon>Millerieae</taxon>
        <taxon>Smallanthus</taxon>
    </lineage>
</organism>
<comment type="caution">
    <text evidence="1">The sequence shown here is derived from an EMBL/GenBank/DDBJ whole genome shotgun (WGS) entry which is preliminary data.</text>
</comment>
<sequence>MTDNNGQPKATEVFPIATQRKPNFLTAVVFSCFNSLSRHHFCSSIATKSFRHNPKSPQKSRNSLEI</sequence>
<reference evidence="2" key="1">
    <citation type="journal article" date="2022" name="Mol. Ecol. Resour.">
        <title>The genomes of chicory, endive, great burdock and yacon provide insights into Asteraceae palaeo-polyploidization history and plant inulin production.</title>
        <authorList>
            <person name="Fan W."/>
            <person name="Wang S."/>
            <person name="Wang H."/>
            <person name="Wang A."/>
            <person name="Jiang F."/>
            <person name="Liu H."/>
            <person name="Zhao H."/>
            <person name="Xu D."/>
            <person name="Zhang Y."/>
        </authorList>
    </citation>
    <scope>NUCLEOTIDE SEQUENCE [LARGE SCALE GENOMIC DNA]</scope>
    <source>
        <strain evidence="2">cv. Yunnan</strain>
    </source>
</reference>
<accession>A0ACB9AB14</accession>
<dbReference type="EMBL" id="CM042042">
    <property type="protein sequence ID" value="KAI3705610.1"/>
    <property type="molecule type" value="Genomic_DNA"/>
</dbReference>
<keyword evidence="2" id="KW-1185">Reference proteome</keyword>
<reference evidence="1 2" key="2">
    <citation type="journal article" date="2022" name="Mol. Ecol. Resour.">
        <title>The genomes of chicory, endive, great burdock and yacon provide insights into Asteraceae paleo-polyploidization history and plant inulin production.</title>
        <authorList>
            <person name="Fan W."/>
            <person name="Wang S."/>
            <person name="Wang H."/>
            <person name="Wang A."/>
            <person name="Jiang F."/>
            <person name="Liu H."/>
            <person name="Zhao H."/>
            <person name="Xu D."/>
            <person name="Zhang Y."/>
        </authorList>
    </citation>
    <scope>NUCLEOTIDE SEQUENCE [LARGE SCALE GENOMIC DNA]</scope>
    <source>
        <strain evidence="2">cv. Yunnan</strain>
        <tissue evidence="1">Leaves</tissue>
    </source>
</reference>
<dbReference type="Proteomes" id="UP001056120">
    <property type="component" value="Linkage Group LG25"/>
</dbReference>
<proteinExistence type="predicted"/>
<evidence type="ECO:0000313" key="1">
    <source>
        <dbReference type="EMBL" id="KAI3705610.1"/>
    </source>
</evidence>
<name>A0ACB9AB14_9ASTR</name>
<evidence type="ECO:0000313" key="2">
    <source>
        <dbReference type="Proteomes" id="UP001056120"/>
    </source>
</evidence>
<gene>
    <name evidence="1" type="ORF">L1987_75849</name>
</gene>